<feature type="transmembrane region" description="Helical" evidence="2">
    <location>
        <begin position="248"/>
        <end position="270"/>
    </location>
</feature>
<keyword evidence="2" id="KW-0812">Transmembrane</keyword>
<keyword evidence="2" id="KW-1133">Transmembrane helix</keyword>
<dbReference type="Proteomes" id="UP001221142">
    <property type="component" value="Unassembled WGS sequence"/>
</dbReference>
<name>A0AAD7B1M3_9AGAR</name>
<reference evidence="3" key="1">
    <citation type="submission" date="2023-03" db="EMBL/GenBank/DDBJ databases">
        <title>Massive genome expansion in bonnet fungi (Mycena s.s.) driven by repeated elements and novel gene families across ecological guilds.</title>
        <authorList>
            <consortium name="Lawrence Berkeley National Laboratory"/>
            <person name="Harder C.B."/>
            <person name="Miyauchi S."/>
            <person name="Viragh M."/>
            <person name="Kuo A."/>
            <person name="Thoen E."/>
            <person name="Andreopoulos B."/>
            <person name="Lu D."/>
            <person name="Skrede I."/>
            <person name="Drula E."/>
            <person name="Henrissat B."/>
            <person name="Morin E."/>
            <person name="Kohler A."/>
            <person name="Barry K."/>
            <person name="LaButti K."/>
            <person name="Morin E."/>
            <person name="Salamov A."/>
            <person name="Lipzen A."/>
            <person name="Mereny Z."/>
            <person name="Hegedus B."/>
            <person name="Baldrian P."/>
            <person name="Stursova M."/>
            <person name="Weitz H."/>
            <person name="Taylor A."/>
            <person name="Grigoriev I.V."/>
            <person name="Nagy L.G."/>
            <person name="Martin F."/>
            <person name="Kauserud H."/>
        </authorList>
    </citation>
    <scope>NUCLEOTIDE SEQUENCE</scope>
    <source>
        <strain evidence="3">9284</strain>
    </source>
</reference>
<dbReference type="EMBL" id="JARKIF010000048">
    <property type="protein sequence ID" value="KAJ7607680.1"/>
    <property type="molecule type" value="Genomic_DNA"/>
</dbReference>
<keyword evidence="4" id="KW-1185">Reference proteome</keyword>
<feature type="region of interest" description="Disordered" evidence="1">
    <location>
        <begin position="131"/>
        <end position="198"/>
    </location>
</feature>
<keyword evidence="2" id="KW-0472">Membrane</keyword>
<feature type="compositionally biased region" description="Low complexity" evidence="1">
    <location>
        <begin position="341"/>
        <end position="354"/>
    </location>
</feature>
<evidence type="ECO:0000313" key="4">
    <source>
        <dbReference type="Proteomes" id="UP001221142"/>
    </source>
</evidence>
<evidence type="ECO:0000313" key="3">
    <source>
        <dbReference type="EMBL" id="KAJ7607680.1"/>
    </source>
</evidence>
<comment type="caution">
    <text evidence="3">The sequence shown here is derived from an EMBL/GenBank/DDBJ whole genome shotgun (WGS) entry which is preliminary data.</text>
</comment>
<evidence type="ECO:0000256" key="2">
    <source>
        <dbReference type="SAM" id="Phobius"/>
    </source>
</evidence>
<feature type="compositionally biased region" description="Polar residues" evidence="1">
    <location>
        <begin position="145"/>
        <end position="161"/>
    </location>
</feature>
<dbReference type="AlphaFoldDB" id="A0AAD7B1M3"/>
<organism evidence="3 4">
    <name type="scientific">Roridomyces roridus</name>
    <dbReference type="NCBI Taxonomy" id="1738132"/>
    <lineage>
        <taxon>Eukaryota</taxon>
        <taxon>Fungi</taxon>
        <taxon>Dikarya</taxon>
        <taxon>Basidiomycota</taxon>
        <taxon>Agaricomycotina</taxon>
        <taxon>Agaricomycetes</taxon>
        <taxon>Agaricomycetidae</taxon>
        <taxon>Agaricales</taxon>
        <taxon>Marasmiineae</taxon>
        <taxon>Mycenaceae</taxon>
        <taxon>Roridomyces</taxon>
    </lineage>
</organism>
<proteinExistence type="predicted"/>
<accession>A0AAD7B1M3</accession>
<evidence type="ECO:0000256" key="1">
    <source>
        <dbReference type="SAM" id="MobiDB-lite"/>
    </source>
</evidence>
<gene>
    <name evidence="3" type="ORF">FB45DRAFT_1130988</name>
</gene>
<feature type="region of interest" description="Disordered" evidence="1">
    <location>
        <begin position="333"/>
        <end position="354"/>
    </location>
</feature>
<sequence length="439" mass="46519">MSPRLWMARQESCSLLANDFGDGVCSFSAFQRNKPCFGVSYFIAAACDACSGESDYNRENGCGTLNPAPSPLPVGESALPSWALVMASATPAPVTFNLAQASVIASSLAQPTPPPPPPPTHPIITVQETTTTTVPPKSNDFPLVPSTSTPDGVVKQTQVLESQTQPSPPPSTSSHPAGASQTNSSTTVPTSSSTATSASNSLAASNEVSSSSAAISSTGIVGVTHTPNVDPNHAHISSLSKPHLPSGVIAGIVLAVAAVMALAGFFVLRARRRRQKMRRRAVEQFTALKESWSREHGETENKGSDVVPLGVYPFRRGGVGFAGVGIIGGTGKGSTDLPIETPSSTADTATPTTARPVERRHEHALLVDEKKFPMAMVERMPDRAPDNATVEADVRQQNSTDEARVHECEAQVELRESWFSFSEMGSEPLPQYFEEERRD</sequence>
<protein>
    <submittedName>
        <fullName evidence="3">Uncharacterized protein</fullName>
    </submittedName>
</protein>
<feature type="compositionally biased region" description="Low complexity" evidence="1">
    <location>
        <begin position="172"/>
        <end position="198"/>
    </location>
</feature>